<keyword evidence="2" id="KW-0472">Membrane</keyword>
<feature type="compositionally biased region" description="Polar residues" evidence="1">
    <location>
        <begin position="231"/>
        <end position="242"/>
    </location>
</feature>
<evidence type="ECO:0000256" key="2">
    <source>
        <dbReference type="SAM" id="Phobius"/>
    </source>
</evidence>
<dbReference type="Proteomes" id="UP000541444">
    <property type="component" value="Unassembled WGS sequence"/>
</dbReference>
<evidence type="ECO:0000313" key="5">
    <source>
        <dbReference type="Proteomes" id="UP000541444"/>
    </source>
</evidence>
<keyword evidence="2" id="KW-0812">Transmembrane</keyword>
<dbReference type="PANTHER" id="PTHR31286">
    <property type="entry name" value="GLYCINE-RICH CELL WALL STRUCTURAL PROTEIN 1.8-LIKE"/>
    <property type="match status" value="1"/>
</dbReference>
<dbReference type="InterPro" id="IPR040256">
    <property type="entry name" value="At4g02000-like"/>
</dbReference>
<evidence type="ECO:0000256" key="1">
    <source>
        <dbReference type="SAM" id="MobiDB-lite"/>
    </source>
</evidence>
<gene>
    <name evidence="4" type="ORF">GIB67_016415</name>
</gene>
<keyword evidence="2" id="KW-1133">Transmembrane helix</keyword>
<accession>A0A7J7MGY3</accession>
<feature type="region of interest" description="Disordered" evidence="1">
    <location>
        <begin position="211"/>
        <end position="306"/>
    </location>
</feature>
<dbReference type="EMBL" id="JACGCM010001511">
    <property type="protein sequence ID" value="KAF6154163.1"/>
    <property type="molecule type" value="Genomic_DNA"/>
</dbReference>
<dbReference type="Pfam" id="PF14111">
    <property type="entry name" value="DUF4283"/>
    <property type="match status" value="1"/>
</dbReference>
<dbReference type="AlphaFoldDB" id="A0A7J7MGY3"/>
<comment type="caution">
    <text evidence="4">The sequence shown here is derived from an EMBL/GenBank/DDBJ whole genome shotgun (WGS) entry which is preliminary data.</text>
</comment>
<organism evidence="4 5">
    <name type="scientific">Kingdonia uniflora</name>
    <dbReference type="NCBI Taxonomy" id="39325"/>
    <lineage>
        <taxon>Eukaryota</taxon>
        <taxon>Viridiplantae</taxon>
        <taxon>Streptophyta</taxon>
        <taxon>Embryophyta</taxon>
        <taxon>Tracheophyta</taxon>
        <taxon>Spermatophyta</taxon>
        <taxon>Magnoliopsida</taxon>
        <taxon>Ranunculales</taxon>
        <taxon>Circaeasteraceae</taxon>
        <taxon>Kingdonia</taxon>
    </lineage>
</organism>
<proteinExistence type="predicted"/>
<feature type="compositionally biased region" description="Basic and acidic residues" evidence="1">
    <location>
        <begin position="214"/>
        <end position="228"/>
    </location>
</feature>
<protein>
    <recommendedName>
        <fullName evidence="3">DUF4283 domain-containing protein</fullName>
    </recommendedName>
</protein>
<feature type="domain" description="DUF4283" evidence="3">
    <location>
        <begin position="29"/>
        <end position="105"/>
    </location>
</feature>
<evidence type="ECO:0000259" key="3">
    <source>
        <dbReference type="Pfam" id="PF14111"/>
    </source>
</evidence>
<sequence length="329" mass="37731">MKIKSTDFSSKDSEYEDVLVGHFVCVCVCVCVFVGGRVAYSILKDYLIKVWEVKGEIKLTLHGLGYYFISFTNPEDRIKALETGHFHVASRLFFIRNWRPFIKYEPKETQTLPLWVMFYNIPAQCWNREGLGKVASLIGKPLYTDKMTKKQKRPYARICIKVNAMDKLPKQVSIVVDDKYTIILSVEYNWFPPTCQSCQVFGHNPYTCPINPKTDTRPQPKVFEERDSPPGQGQSSLHNQKVTTKDKPAANEDHNIATNDNTKKGSDKDISESSNKGEQSNTVTNSKGEERKGTQGQLGEDFQLSKSVIRRQKKKINKEEKDRRFEEAL</sequence>
<feature type="compositionally biased region" description="Basic and acidic residues" evidence="1">
    <location>
        <begin position="243"/>
        <end position="271"/>
    </location>
</feature>
<dbReference type="OrthoDB" id="1939300at2759"/>
<dbReference type="InterPro" id="IPR025558">
    <property type="entry name" value="DUF4283"/>
</dbReference>
<name>A0A7J7MGY3_9MAGN</name>
<reference evidence="4 5" key="1">
    <citation type="journal article" date="2020" name="IScience">
        <title>Genome Sequencing of the Endangered Kingdonia uniflora (Circaeasteraceae, Ranunculales) Reveals Potential Mechanisms of Evolutionary Specialization.</title>
        <authorList>
            <person name="Sun Y."/>
            <person name="Deng T."/>
            <person name="Zhang A."/>
            <person name="Moore M.J."/>
            <person name="Landis J.B."/>
            <person name="Lin N."/>
            <person name="Zhang H."/>
            <person name="Zhang X."/>
            <person name="Huang J."/>
            <person name="Zhang X."/>
            <person name="Sun H."/>
            <person name="Wang H."/>
        </authorList>
    </citation>
    <scope>NUCLEOTIDE SEQUENCE [LARGE SCALE GENOMIC DNA]</scope>
    <source>
        <strain evidence="4">TB1705</strain>
        <tissue evidence="4">Leaf</tissue>
    </source>
</reference>
<dbReference type="PANTHER" id="PTHR31286:SF180">
    <property type="entry name" value="OS10G0362600 PROTEIN"/>
    <property type="match status" value="1"/>
</dbReference>
<evidence type="ECO:0000313" key="4">
    <source>
        <dbReference type="EMBL" id="KAF6154163.1"/>
    </source>
</evidence>
<feature type="compositionally biased region" description="Polar residues" evidence="1">
    <location>
        <begin position="272"/>
        <end position="286"/>
    </location>
</feature>
<keyword evidence="5" id="KW-1185">Reference proteome</keyword>
<feature type="transmembrane region" description="Helical" evidence="2">
    <location>
        <begin position="20"/>
        <end position="40"/>
    </location>
</feature>